<reference evidence="1 2" key="1">
    <citation type="submission" date="2019-04" db="EMBL/GenBank/DDBJ databases">
        <authorList>
            <person name="Pope W.H."/>
            <person name="Garlena R.A."/>
            <person name="Russell D.A."/>
            <person name="Jacobs-Sera D."/>
            <person name="Hatfull G.F."/>
        </authorList>
    </citation>
    <scope>NUCLEOTIDE SEQUENCE [LARGE SCALE GENOMIC DNA]</scope>
</reference>
<organism evidence="1 2">
    <name type="scientific">Gordonia phage Gorko</name>
    <dbReference type="NCBI Taxonomy" id="2571248"/>
    <lineage>
        <taxon>Viruses</taxon>
        <taxon>Duplodnaviria</taxon>
        <taxon>Heunggongvirae</taxon>
        <taxon>Uroviricota</taxon>
        <taxon>Caudoviricetes</taxon>
        <taxon>Montyvirus</taxon>
        <taxon>Montyvirus flakey</taxon>
    </lineage>
</organism>
<proteinExistence type="predicted"/>
<protein>
    <submittedName>
        <fullName evidence="1">Uncharacterized protein</fullName>
    </submittedName>
</protein>
<sequence>MDLRLVEAHEPITRDMFMRPLYAEHENRNLDKGWADEPINSFLWLPVWSRLGPYWIGKPLGEYLQSGTLYAGAPGEWAEVPSHEFAVDVPKSHTMYWAKEVFAP</sequence>
<dbReference type="EMBL" id="MK801728">
    <property type="protein sequence ID" value="QDF17932.1"/>
    <property type="molecule type" value="Genomic_DNA"/>
</dbReference>
<dbReference type="Proteomes" id="UP000315489">
    <property type="component" value="Segment"/>
</dbReference>
<accession>A0A4Y6EHJ1</accession>
<gene>
    <name evidence="1" type="primary">87</name>
    <name evidence="1" type="ORF">SEA_GORKO_87</name>
</gene>
<evidence type="ECO:0000313" key="1">
    <source>
        <dbReference type="EMBL" id="QDF17932.1"/>
    </source>
</evidence>
<name>A0A4Y6EHJ1_9CAUD</name>
<evidence type="ECO:0000313" key="2">
    <source>
        <dbReference type="Proteomes" id="UP000315489"/>
    </source>
</evidence>